<gene>
    <name evidence="1" type="ORF">N7541_006654</name>
</gene>
<reference evidence="1" key="2">
    <citation type="journal article" date="2023" name="IMA Fungus">
        <title>Comparative genomic study of the Penicillium genus elucidates a diverse pangenome and 15 lateral gene transfer events.</title>
        <authorList>
            <person name="Petersen C."/>
            <person name="Sorensen T."/>
            <person name="Nielsen M.R."/>
            <person name="Sondergaard T.E."/>
            <person name="Sorensen J.L."/>
            <person name="Fitzpatrick D.A."/>
            <person name="Frisvad J.C."/>
            <person name="Nielsen K.L."/>
        </authorList>
    </citation>
    <scope>NUCLEOTIDE SEQUENCE</scope>
    <source>
        <strain evidence="1">IBT 35675</strain>
    </source>
</reference>
<dbReference type="EMBL" id="JAPZBR010000005">
    <property type="protein sequence ID" value="KAJ5354090.1"/>
    <property type="molecule type" value="Genomic_DNA"/>
</dbReference>
<dbReference type="AlphaFoldDB" id="A0A9W9R702"/>
<evidence type="ECO:0000313" key="1">
    <source>
        <dbReference type="EMBL" id="KAJ5354090.1"/>
    </source>
</evidence>
<comment type="caution">
    <text evidence="1">The sequence shown here is derived from an EMBL/GenBank/DDBJ whole genome shotgun (WGS) entry which is preliminary data.</text>
</comment>
<name>A0A9W9R702_PENBR</name>
<sequence length="314" mass="35751">MAISQRTGCVAKTRTPPRKLWTEAIKEKLVQFANHNQPTSAQLTNVPKSRHNVALQEALQCKTCKMGASPYKMASDIKEGIYITSRYPPYFANKLESIEEISPLDASSRQPRNLSFWSDITYSQQRQYFEAVDAIIQKAEAANGKAASEAVVVYAHYQVDSHIRQHYMGTQSVFNMCRDKQDIADLHEWQWEVAAVDEPAATSNPAWGVDWASDPTNSLYEQYDGWKAREAQREDHLAIVRSQWARIQLEREEQRKKTLVFWFRGAPIRSVRFSPGAEPSLSEEEIMEIANETAHWVTSFAESEATGVTPCDIF</sequence>
<keyword evidence="2" id="KW-1185">Reference proteome</keyword>
<accession>A0A9W9R702</accession>
<dbReference type="Proteomes" id="UP001148299">
    <property type="component" value="Unassembled WGS sequence"/>
</dbReference>
<organism evidence="1 2">
    <name type="scientific">Penicillium brevicompactum</name>
    <dbReference type="NCBI Taxonomy" id="5074"/>
    <lineage>
        <taxon>Eukaryota</taxon>
        <taxon>Fungi</taxon>
        <taxon>Dikarya</taxon>
        <taxon>Ascomycota</taxon>
        <taxon>Pezizomycotina</taxon>
        <taxon>Eurotiomycetes</taxon>
        <taxon>Eurotiomycetidae</taxon>
        <taxon>Eurotiales</taxon>
        <taxon>Aspergillaceae</taxon>
        <taxon>Penicillium</taxon>
    </lineage>
</organism>
<protein>
    <submittedName>
        <fullName evidence="1">Uncharacterized protein</fullName>
    </submittedName>
</protein>
<proteinExistence type="predicted"/>
<evidence type="ECO:0000313" key="2">
    <source>
        <dbReference type="Proteomes" id="UP001148299"/>
    </source>
</evidence>
<reference evidence="1" key="1">
    <citation type="submission" date="2022-12" db="EMBL/GenBank/DDBJ databases">
        <authorList>
            <person name="Petersen C."/>
        </authorList>
    </citation>
    <scope>NUCLEOTIDE SEQUENCE</scope>
    <source>
        <strain evidence="1">IBT 35675</strain>
    </source>
</reference>